<protein>
    <submittedName>
        <fullName evidence="3">Uncharacterized protein</fullName>
    </submittedName>
</protein>
<name>A0A0C9SV44_PLICR</name>
<dbReference type="HOGENOM" id="CLU_2074151_0_0_1"/>
<proteinExistence type="predicted"/>
<feature type="signal peptide" evidence="2">
    <location>
        <begin position="1"/>
        <end position="17"/>
    </location>
</feature>
<dbReference type="Proteomes" id="UP000053263">
    <property type="component" value="Unassembled WGS sequence"/>
</dbReference>
<evidence type="ECO:0000313" key="4">
    <source>
        <dbReference type="Proteomes" id="UP000053263"/>
    </source>
</evidence>
<keyword evidence="2" id="KW-0732">Signal</keyword>
<feature type="compositionally biased region" description="Basic residues" evidence="1">
    <location>
        <begin position="66"/>
        <end position="75"/>
    </location>
</feature>
<gene>
    <name evidence="3" type="ORF">PLICRDRAFT_181037</name>
</gene>
<evidence type="ECO:0000256" key="2">
    <source>
        <dbReference type="SAM" id="SignalP"/>
    </source>
</evidence>
<accession>A0A0C9SV44</accession>
<dbReference type="EMBL" id="KN832653">
    <property type="protein sequence ID" value="KII82790.1"/>
    <property type="molecule type" value="Genomic_DNA"/>
</dbReference>
<sequence length="118" mass="13368">MFVFSLVVVVYLPRLAARPQRRPTPRTFARGVFRMLDFFSSPPLDDDRARAHSRAARTPQLPGRSRSPHRHRHPHPTPSSPPRHGVSQRHPPPRPPPRSPAPLPPHHLQPHSPDFGIA</sequence>
<evidence type="ECO:0000313" key="3">
    <source>
        <dbReference type="EMBL" id="KII82790.1"/>
    </source>
</evidence>
<feature type="region of interest" description="Disordered" evidence="1">
    <location>
        <begin position="39"/>
        <end position="118"/>
    </location>
</feature>
<dbReference type="AlphaFoldDB" id="A0A0C9SV44"/>
<feature type="chain" id="PRO_5002203324" evidence="2">
    <location>
        <begin position="18"/>
        <end position="118"/>
    </location>
</feature>
<keyword evidence="4" id="KW-1185">Reference proteome</keyword>
<evidence type="ECO:0000256" key="1">
    <source>
        <dbReference type="SAM" id="MobiDB-lite"/>
    </source>
</evidence>
<reference evidence="3 4" key="1">
    <citation type="submission" date="2014-06" db="EMBL/GenBank/DDBJ databases">
        <title>Evolutionary Origins and Diversification of the Mycorrhizal Mutualists.</title>
        <authorList>
            <consortium name="DOE Joint Genome Institute"/>
            <consortium name="Mycorrhizal Genomics Consortium"/>
            <person name="Kohler A."/>
            <person name="Kuo A."/>
            <person name="Nagy L.G."/>
            <person name="Floudas D."/>
            <person name="Copeland A."/>
            <person name="Barry K.W."/>
            <person name="Cichocki N."/>
            <person name="Veneault-Fourrey C."/>
            <person name="LaButti K."/>
            <person name="Lindquist E.A."/>
            <person name="Lipzen A."/>
            <person name="Lundell T."/>
            <person name="Morin E."/>
            <person name="Murat C."/>
            <person name="Riley R."/>
            <person name="Ohm R."/>
            <person name="Sun H."/>
            <person name="Tunlid A."/>
            <person name="Henrissat B."/>
            <person name="Grigoriev I.V."/>
            <person name="Hibbett D.S."/>
            <person name="Martin F."/>
        </authorList>
    </citation>
    <scope>NUCLEOTIDE SEQUENCE [LARGE SCALE GENOMIC DNA]</scope>
    <source>
        <strain evidence="3 4">FD-325 SS-3</strain>
    </source>
</reference>
<feature type="compositionally biased region" description="Pro residues" evidence="1">
    <location>
        <begin position="93"/>
        <end position="107"/>
    </location>
</feature>
<organism evidence="3 4">
    <name type="scientific">Plicaturopsis crispa FD-325 SS-3</name>
    <dbReference type="NCBI Taxonomy" id="944288"/>
    <lineage>
        <taxon>Eukaryota</taxon>
        <taxon>Fungi</taxon>
        <taxon>Dikarya</taxon>
        <taxon>Basidiomycota</taxon>
        <taxon>Agaricomycotina</taxon>
        <taxon>Agaricomycetes</taxon>
        <taxon>Agaricomycetidae</taxon>
        <taxon>Amylocorticiales</taxon>
        <taxon>Amylocorticiaceae</taxon>
        <taxon>Plicatura</taxon>
        <taxon>Plicaturopsis crispa</taxon>
    </lineage>
</organism>